<dbReference type="Gene3D" id="3.40.50.1100">
    <property type="match status" value="2"/>
</dbReference>
<evidence type="ECO:0000256" key="1">
    <source>
        <dbReference type="ARBA" id="ARBA00001933"/>
    </source>
</evidence>
<dbReference type="SUPFAM" id="SSF53686">
    <property type="entry name" value="Tryptophan synthase beta subunit-like PLP-dependent enzymes"/>
    <property type="match status" value="1"/>
</dbReference>
<evidence type="ECO:0000259" key="5">
    <source>
        <dbReference type="Pfam" id="PF00291"/>
    </source>
</evidence>
<dbReference type="GO" id="GO:0003941">
    <property type="term" value="F:L-serine ammonia-lyase activity"/>
    <property type="evidence" value="ECO:0007669"/>
    <property type="project" value="TreeGrafter"/>
</dbReference>
<accession>A0A346Y3F1</accession>
<gene>
    <name evidence="6" type="ORF">DVS28_a4332</name>
</gene>
<evidence type="ECO:0000313" key="7">
    <source>
        <dbReference type="Proteomes" id="UP000264006"/>
    </source>
</evidence>
<dbReference type="KEGG" id="euz:DVS28_a4332"/>
<keyword evidence="2" id="KW-0663">Pyridoxal phosphate</keyword>
<dbReference type="Pfam" id="PF00291">
    <property type="entry name" value="PALP"/>
    <property type="match status" value="1"/>
</dbReference>
<dbReference type="Proteomes" id="UP000264006">
    <property type="component" value="Chromosome"/>
</dbReference>
<evidence type="ECO:0000256" key="4">
    <source>
        <dbReference type="SAM" id="MobiDB-lite"/>
    </source>
</evidence>
<dbReference type="GO" id="GO:0006565">
    <property type="term" value="P:L-serine catabolic process"/>
    <property type="evidence" value="ECO:0007669"/>
    <property type="project" value="TreeGrafter"/>
</dbReference>
<comment type="cofactor">
    <cofactor evidence="1">
        <name>pyridoxal 5'-phosphate</name>
        <dbReference type="ChEBI" id="CHEBI:597326"/>
    </cofactor>
</comment>
<dbReference type="EMBL" id="CP031165">
    <property type="protein sequence ID" value="AXV08998.1"/>
    <property type="molecule type" value="Genomic_DNA"/>
</dbReference>
<dbReference type="AlphaFoldDB" id="A0A346Y3F1"/>
<reference evidence="6 7" key="1">
    <citation type="submission" date="2018-09" db="EMBL/GenBank/DDBJ databases">
        <title>Complete genome sequence of Euzebya sp. DY32-46 isolated from seawater of Pacific Ocean.</title>
        <authorList>
            <person name="Xu L."/>
            <person name="Wu Y.-H."/>
            <person name="Xu X.-W."/>
        </authorList>
    </citation>
    <scope>NUCLEOTIDE SEQUENCE [LARGE SCALE GENOMIC DNA]</scope>
    <source>
        <strain evidence="6 7">DY32-46</strain>
    </source>
</reference>
<proteinExistence type="predicted"/>
<evidence type="ECO:0000256" key="2">
    <source>
        <dbReference type="ARBA" id="ARBA00022898"/>
    </source>
</evidence>
<dbReference type="InterPro" id="IPR036052">
    <property type="entry name" value="TrpB-like_PALP_sf"/>
</dbReference>
<dbReference type="InterPro" id="IPR001926">
    <property type="entry name" value="TrpB-like_PALP"/>
</dbReference>
<evidence type="ECO:0000313" key="6">
    <source>
        <dbReference type="EMBL" id="AXV08998.1"/>
    </source>
</evidence>
<evidence type="ECO:0000256" key="3">
    <source>
        <dbReference type="ARBA" id="ARBA00023239"/>
    </source>
</evidence>
<dbReference type="PANTHER" id="PTHR48078">
    <property type="entry name" value="THREONINE DEHYDRATASE, MITOCHONDRIAL-RELATED"/>
    <property type="match status" value="1"/>
</dbReference>
<sequence length="429" mass="44209">MSHLTTPESASPRLTAETGPDLQCPRCELRQHGYTGCATCAAEGVYVNLVPPPTDLGGRDLADFAGGPWGWRDTLPVSSDVAPVTLGEGDTPLIPLASDGTSPIWIKNEAANPTASHKDRGMSVAVAKALEVGADTIVAPSSGNAGLAASAYAARAGLRAVILTTPGIPPMFASMLATLGAHLVILDDLAERAELTTRSVAELGWYPVTFLDSRVGGNPFGNAGYKSIAYELARDLGDELAAVVVPTSRADLLSGVASGFDELVAAGLLPRMPRLVAAEAATGAAFSAALALDDIDEQDRVVVTRHDSPAFSIGSDRAHWQGLHAIRRTDGWAVPVEAGTYLAEKARVGAEVGLMVETAAAVAIAAARRVAERVDGVTVALGTSASYKDPIPSDTAAAADPVVLADLDRLRATRPQLQSDACSCNGSSS</sequence>
<keyword evidence="3" id="KW-0456">Lyase</keyword>
<dbReference type="OrthoDB" id="9778118at2"/>
<keyword evidence="7" id="KW-1185">Reference proteome</keyword>
<feature type="domain" description="Tryptophan synthase beta chain-like PALP" evidence="5">
    <location>
        <begin position="84"/>
        <end position="377"/>
    </location>
</feature>
<feature type="region of interest" description="Disordered" evidence="4">
    <location>
        <begin position="1"/>
        <end position="20"/>
    </location>
</feature>
<dbReference type="GO" id="GO:0006567">
    <property type="term" value="P:L-threonine catabolic process"/>
    <property type="evidence" value="ECO:0007669"/>
    <property type="project" value="TreeGrafter"/>
</dbReference>
<dbReference type="PANTHER" id="PTHR48078:SF6">
    <property type="entry name" value="L-THREONINE DEHYDRATASE CATABOLIC TDCB"/>
    <property type="match status" value="1"/>
</dbReference>
<dbReference type="GO" id="GO:0004794">
    <property type="term" value="F:threonine deaminase activity"/>
    <property type="evidence" value="ECO:0007669"/>
    <property type="project" value="TreeGrafter"/>
</dbReference>
<name>A0A346Y3F1_9ACTN</name>
<protein>
    <submittedName>
        <fullName evidence="6">Threonine synthase</fullName>
    </submittedName>
</protein>
<dbReference type="InterPro" id="IPR050147">
    <property type="entry name" value="Ser/Thr_Dehydratase"/>
</dbReference>
<dbReference type="GO" id="GO:0009097">
    <property type="term" value="P:isoleucine biosynthetic process"/>
    <property type="evidence" value="ECO:0007669"/>
    <property type="project" value="TreeGrafter"/>
</dbReference>
<dbReference type="RefSeq" id="WP_114593255.1">
    <property type="nucleotide sequence ID" value="NZ_CP031165.1"/>
</dbReference>
<organism evidence="6 7">
    <name type="scientific">Euzebya pacifica</name>
    <dbReference type="NCBI Taxonomy" id="1608957"/>
    <lineage>
        <taxon>Bacteria</taxon>
        <taxon>Bacillati</taxon>
        <taxon>Actinomycetota</taxon>
        <taxon>Nitriliruptoria</taxon>
        <taxon>Euzebyales</taxon>
    </lineage>
</organism>